<evidence type="ECO:0000313" key="9">
    <source>
        <dbReference type="Proteomes" id="UP000003052"/>
    </source>
</evidence>
<dbReference type="eggNOG" id="COG1345">
    <property type="taxonomic scope" value="Bacteria"/>
</dbReference>
<dbReference type="InterPro" id="IPR010809">
    <property type="entry name" value="FliD_C"/>
</dbReference>
<dbReference type="GO" id="GO:0071973">
    <property type="term" value="P:bacterial-type flagellum-dependent cell motility"/>
    <property type="evidence" value="ECO:0007669"/>
    <property type="project" value="TreeGrafter"/>
</dbReference>
<dbReference type="Pfam" id="PF07195">
    <property type="entry name" value="FliD_C"/>
    <property type="match status" value="1"/>
</dbReference>
<comment type="function">
    <text evidence="5">Required for morphogenesis and for the elongation of the flagellar filament by facilitating polymerization of the flagellin monomers at the tip of growing filament. Forms a capping structure, which prevents flagellin subunits (transported through the central channel of the flagellum) from leaking out without polymerization at the distal end.</text>
</comment>
<dbReference type="PANTHER" id="PTHR30288:SF0">
    <property type="entry name" value="FLAGELLAR HOOK-ASSOCIATED PROTEIN 2"/>
    <property type="match status" value="1"/>
</dbReference>
<dbReference type="GO" id="GO:0009421">
    <property type="term" value="C:bacterial-type flagellum filament cap"/>
    <property type="evidence" value="ECO:0007669"/>
    <property type="project" value="InterPro"/>
</dbReference>
<comment type="subcellular location">
    <subcellularLocation>
        <location evidence="5">Secreted</location>
    </subcellularLocation>
    <subcellularLocation>
        <location evidence="5">Bacterial flagellum</location>
    </subcellularLocation>
</comment>
<feature type="domain" description="Flagellar hook-associated protein 2 N-terminal" evidence="6">
    <location>
        <begin position="8"/>
        <end position="103"/>
    </location>
</feature>
<reference evidence="8 9" key="1">
    <citation type="journal article" date="2011" name="J. Bacteriol.">
        <title>The Draft Genome of Planococcus donghaensis MPA1U2 Reveals Nonsporulation Pathways Controlled by a Conserved Spo0A Regulon.</title>
        <authorList>
            <person name="Pearson M.D."/>
            <person name="Noller H.F."/>
        </authorList>
    </citation>
    <scope>NUCLEOTIDE SEQUENCE [LARGE SCALE GENOMIC DNA]</scope>
    <source>
        <strain evidence="8 9">MPA1U2</strain>
    </source>
</reference>
<keyword evidence="8" id="KW-0966">Cell projection</keyword>
<comment type="caution">
    <text evidence="8">The sequence shown here is derived from an EMBL/GenBank/DDBJ whole genome shotgun (WGS) entry which is preliminary data.</text>
</comment>
<organism evidence="8 9">
    <name type="scientific">Planococcus donghaensis MPA1U2</name>
    <dbReference type="NCBI Taxonomy" id="933115"/>
    <lineage>
        <taxon>Bacteria</taxon>
        <taxon>Bacillati</taxon>
        <taxon>Bacillota</taxon>
        <taxon>Bacilli</taxon>
        <taxon>Bacillales</taxon>
        <taxon>Caryophanaceae</taxon>
        <taxon>Planococcus</taxon>
    </lineage>
</organism>
<dbReference type="RefSeq" id="WP_008431716.1">
    <property type="nucleotide sequence ID" value="NZ_AEPB01000039.1"/>
</dbReference>
<name>E7RIZ0_9BACL</name>
<evidence type="ECO:0000313" key="8">
    <source>
        <dbReference type="EMBL" id="EGA89000.1"/>
    </source>
</evidence>
<protein>
    <recommendedName>
        <fullName evidence="5">Flagellar hook-associated protein 2</fullName>
        <shortName evidence="5">HAP2</shortName>
    </recommendedName>
    <alternativeName>
        <fullName evidence="5">Flagellar cap protein</fullName>
    </alternativeName>
</protein>
<keyword evidence="4 5" id="KW-0975">Bacterial flagellum</keyword>
<dbReference type="OrthoDB" id="9776025at2"/>
<keyword evidence="8" id="KW-0282">Flagellum</keyword>
<feature type="domain" description="Flagellar hook-associated protein 2 C-terminal" evidence="7">
    <location>
        <begin position="225"/>
        <end position="485"/>
    </location>
</feature>
<comment type="subunit">
    <text evidence="2 5">Homopentamer.</text>
</comment>
<sequence length="498" mass="54278">MRIGGLASGMDTESIVKDMMKIQKLPLDKLMQQKTFTEWQQEAVRDQNLVFSNLRTSASNMRLQSTFNAYSAETTGSGSAKVTTTPQAMNGSYDVRVNALATSAKMTSELGIENANGDPAKSTDLIGVAGTITVKGSTGDVAVAITAEMTYADVAKKMQDATAGSEPALRVNFDNTTSRFFMASKELGSAQNFTLAFTDDQGKKSDDLGLQITGKAQDEFTSTNATNGSVTIDGVRVDGLKSNQTVINGLSIQLQSVDAAGSSSTVRVQSDPAKPVQVIKDFVDSYNKAIEDLQKKIIEKRYPDFQPLSDEQKKELTETEIELWEEKARSGLLRNDPIMKSALEDLRRAFMDTVTGVADGNLNHLSQIGINTGSYTEGGKLFIDEEKLKDALTKKPDEVMALFTTRDAAGDGVGARVYDTLNDIVKKLSAKAGSSTSSVDNSTLSQKLKRMDTEISRWQDRLTSIEDRYWKQFTAMEKALSKMNSQSTWMQQSLFGGS</sequence>
<dbReference type="GO" id="GO:0005576">
    <property type="term" value="C:extracellular region"/>
    <property type="evidence" value="ECO:0007669"/>
    <property type="project" value="UniProtKB-SubCell"/>
</dbReference>
<keyword evidence="8" id="KW-0969">Cilium</keyword>
<evidence type="ECO:0000259" key="6">
    <source>
        <dbReference type="Pfam" id="PF02465"/>
    </source>
</evidence>
<dbReference type="EMBL" id="AEPB01000039">
    <property type="protein sequence ID" value="EGA89000.1"/>
    <property type="molecule type" value="Genomic_DNA"/>
</dbReference>
<dbReference type="GO" id="GO:0009424">
    <property type="term" value="C:bacterial-type flagellum hook"/>
    <property type="evidence" value="ECO:0007669"/>
    <property type="project" value="UniProtKB-UniRule"/>
</dbReference>
<dbReference type="GO" id="GO:0007155">
    <property type="term" value="P:cell adhesion"/>
    <property type="evidence" value="ECO:0007669"/>
    <property type="project" value="InterPro"/>
</dbReference>
<proteinExistence type="inferred from homology"/>
<keyword evidence="5" id="KW-0964">Secreted</keyword>
<evidence type="ECO:0000256" key="1">
    <source>
        <dbReference type="ARBA" id="ARBA00009764"/>
    </source>
</evidence>
<evidence type="ECO:0000256" key="4">
    <source>
        <dbReference type="ARBA" id="ARBA00023143"/>
    </source>
</evidence>
<dbReference type="Pfam" id="PF02465">
    <property type="entry name" value="FliD_N"/>
    <property type="match status" value="1"/>
</dbReference>
<evidence type="ECO:0000256" key="2">
    <source>
        <dbReference type="ARBA" id="ARBA00011255"/>
    </source>
</evidence>
<dbReference type="InterPro" id="IPR040026">
    <property type="entry name" value="FliD"/>
</dbReference>
<dbReference type="PANTHER" id="PTHR30288">
    <property type="entry name" value="FLAGELLAR CAP/ASSEMBLY PROTEIN FLID"/>
    <property type="match status" value="1"/>
</dbReference>
<evidence type="ECO:0000256" key="5">
    <source>
        <dbReference type="RuleBase" id="RU362066"/>
    </source>
</evidence>
<keyword evidence="3 5" id="KW-0175">Coiled coil</keyword>
<evidence type="ECO:0000259" key="7">
    <source>
        <dbReference type="Pfam" id="PF07195"/>
    </source>
</evidence>
<gene>
    <name evidence="8" type="ORF">GPDM_12267</name>
</gene>
<comment type="similarity">
    <text evidence="1 5">Belongs to the FliD family.</text>
</comment>
<dbReference type="Proteomes" id="UP000003052">
    <property type="component" value="Unassembled WGS sequence"/>
</dbReference>
<dbReference type="AlphaFoldDB" id="E7RIZ0"/>
<accession>E7RIZ0</accession>
<feature type="coiled-coil region" evidence="5">
    <location>
        <begin position="441"/>
        <end position="468"/>
    </location>
</feature>
<dbReference type="InterPro" id="IPR003481">
    <property type="entry name" value="FliD_N"/>
</dbReference>
<evidence type="ECO:0000256" key="3">
    <source>
        <dbReference type="ARBA" id="ARBA00023054"/>
    </source>
</evidence>